<evidence type="ECO:0000313" key="3">
    <source>
        <dbReference type="Proteomes" id="UP000805614"/>
    </source>
</evidence>
<dbReference type="Proteomes" id="UP000805614">
    <property type="component" value="Unassembled WGS sequence"/>
</dbReference>
<feature type="transmembrane region" description="Helical" evidence="1">
    <location>
        <begin position="54"/>
        <end position="74"/>
    </location>
</feature>
<dbReference type="EMBL" id="JABVEC010000010">
    <property type="protein sequence ID" value="MBC6466783.1"/>
    <property type="molecule type" value="Genomic_DNA"/>
</dbReference>
<keyword evidence="1" id="KW-0472">Membrane</keyword>
<name>A0ABR7LQV5_9ACTN</name>
<keyword evidence="3" id="KW-1185">Reference proteome</keyword>
<proteinExistence type="predicted"/>
<evidence type="ECO:0000313" key="2">
    <source>
        <dbReference type="EMBL" id="MBC6466783.1"/>
    </source>
</evidence>
<keyword evidence="1" id="KW-1133">Transmembrane helix</keyword>
<comment type="caution">
    <text evidence="2">The sequence shown here is derived from an EMBL/GenBank/DDBJ whole genome shotgun (WGS) entry which is preliminary data.</text>
</comment>
<accession>A0ABR7LQV5</accession>
<organism evidence="2 3">
    <name type="scientific">Actinomadura alba</name>
    <dbReference type="NCBI Taxonomy" id="406431"/>
    <lineage>
        <taxon>Bacteria</taxon>
        <taxon>Bacillati</taxon>
        <taxon>Actinomycetota</taxon>
        <taxon>Actinomycetes</taxon>
        <taxon>Streptosporangiales</taxon>
        <taxon>Thermomonosporaceae</taxon>
        <taxon>Actinomadura</taxon>
    </lineage>
</organism>
<feature type="transmembrane region" description="Helical" evidence="1">
    <location>
        <begin position="21"/>
        <end position="48"/>
    </location>
</feature>
<evidence type="ECO:0008006" key="4">
    <source>
        <dbReference type="Google" id="ProtNLM"/>
    </source>
</evidence>
<protein>
    <recommendedName>
        <fullName evidence="4">PH domain-containing protein</fullName>
    </recommendedName>
</protein>
<sequence length="190" mass="20640">MMVTDRVPDSAPLVVRPRVGRLVAIFGPNIVISALLTLAIVVLSVLYLDLIGNVLAIGIVAQLLFYNTLLYVHLLRSTAFSGPYLAADAHRVWLRVGGLRRPRVVVLPWNAVQHVELHDVPKGVFSVRHVCLYAPSQLAEAGADRGVVRDTRAAAKATGTPFCVNIRQVHGDPAELLARLRQYAAAASVR</sequence>
<evidence type="ECO:0000256" key="1">
    <source>
        <dbReference type="SAM" id="Phobius"/>
    </source>
</evidence>
<reference evidence="2 3" key="1">
    <citation type="submission" date="2020-06" db="EMBL/GenBank/DDBJ databases">
        <title>Actinomadura xiongansis sp. nov., isolated from soil of Baiyangdian.</title>
        <authorList>
            <person name="Zhang X."/>
        </authorList>
    </citation>
    <scope>NUCLEOTIDE SEQUENCE [LARGE SCALE GENOMIC DNA]</scope>
    <source>
        <strain evidence="2 3">HBUM206468</strain>
    </source>
</reference>
<gene>
    <name evidence="2" type="ORF">HKK74_14910</name>
</gene>
<keyword evidence="1" id="KW-0812">Transmembrane</keyword>
<dbReference type="RefSeq" id="WP_187243808.1">
    <property type="nucleotide sequence ID" value="NZ_BAAAOK010000027.1"/>
</dbReference>